<dbReference type="PROSITE" id="PS51061">
    <property type="entry name" value="R3H"/>
    <property type="match status" value="1"/>
</dbReference>
<dbReference type="Gene3D" id="3.30.1370.50">
    <property type="entry name" value="R3H-like domain"/>
    <property type="match status" value="1"/>
</dbReference>
<feature type="compositionally biased region" description="Acidic residues" evidence="1">
    <location>
        <begin position="51"/>
        <end position="73"/>
    </location>
</feature>
<dbReference type="AlphaFoldDB" id="A0A542XG37"/>
<dbReference type="SMART" id="SM00393">
    <property type="entry name" value="R3H"/>
    <property type="match status" value="1"/>
</dbReference>
<dbReference type="Proteomes" id="UP000318336">
    <property type="component" value="Unassembled WGS sequence"/>
</dbReference>
<dbReference type="GO" id="GO:0003723">
    <property type="term" value="F:RNA binding"/>
    <property type="evidence" value="ECO:0007669"/>
    <property type="project" value="InterPro"/>
</dbReference>
<dbReference type="Gene3D" id="3.30.300.20">
    <property type="match status" value="1"/>
</dbReference>
<feature type="compositionally biased region" description="Low complexity" evidence="1">
    <location>
        <begin position="17"/>
        <end position="50"/>
    </location>
</feature>
<organism evidence="3 4">
    <name type="scientific">Barrientosiimonas humi</name>
    <dbReference type="NCBI Taxonomy" id="999931"/>
    <lineage>
        <taxon>Bacteria</taxon>
        <taxon>Bacillati</taxon>
        <taxon>Actinomycetota</taxon>
        <taxon>Actinomycetes</taxon>
        <taxon>Micrococcales</taxon>
        <taxon>Dermacoccaceae</taxon>
        <taxon>Barrientosiimonas</taxon>
    </lineage>
</organism>
<dbReference type="CDD" id="cd02414">
    <property type="entry name" value="KH-II_Jag"/>
    <property type="match status" value="1"/>
</dbReference>
<dbReference type="PANTHER" id="PTHR35800:SF1">
    <property type="entry name" value="RNA-BINDING PROTEIN KHPB"/>
    <property type="match status" value="1"/>
</dbReference>
<reference evidence="3 4" key="1">
    <citation type="submission" date="2019-06" db="EMBL/GenBank/DDBJ databases">
        <title>Sequencing the genomes of 1000 actinobacteria strains.</title>
        <authorList>
            <person name="Klenk H.-P."/>
        </authorList>
    </citation>
    <scope>NUCLEOTIDE SEQUENCE [LARGE SCALE GENOMIC DNA]</scope>
    <source>
        <strain evidence="3 4">DSM 24617</strain>
    </source>
</reference>
<name>A0A542XG37_9MICO</name>
<dbReference type="SUPFAM" id="SSF82708">
    <property type="entry name" value="R3H domain"/>
    <property type="match status" value="1"/>
</dbReference>
<evidence type="ECO:0000256" key="1">
    <source>
        <dbReference type="SAM" id="MobiDB-lite"/>
    </source>
</evidence>
<feature type="region of interest" description="Disordered" evidence="1">
    <location>
        <begin position="1"/>
        <end position="98"/>
    </location>
</feature>
<dbReference type="PANTHER" id="PTHR35800">
    <property type="entry name" value="PROTEIN JAG"/>
    <property type="match status" value="1"/>
</dbReference>
<proteinExistence type="predicted"/>
<comment type="caution">
    <text evidence="3">The sequence shown here is derived from an EMBL/GenBank/DDBJ whole genome shotgun (WGS) entry which is preliminary data.</text>
</comment>
<dbReference type="InterPro" id="IPR034079">
    <property type="entry name" value="R3H_KhpB"/>
</dbReference>
<dbReference type="InterPro" id="IPR001374">
    <property type="entry name" value="R3H_dom"/>
</dbReference>
<dbReference type="RefSeq" id="WP_236022163.1">
    <property type="nucleotide sequence ID" value="NZ_CAJTBP010000001.1"/>
</dbReference>
<accession>A0A542XG37</accession>
<dbReference type="CDD" id="cd02644">
    <property type="entry name" value="R3H_jag"/>
    <property type="match status" value="1"/>
</dbReference>
<evidence type="ECO:0000259" key="2">
    <source>
        <dbReference type="PROSITE" id="PS51061"/>
    </source>
</evidence>
<feature type="compositionally biased region" description="Polar residues" evidence="1">
    <location>
        <begin position="1"/>
        <end position="11"/>
    </location>
</feature>
<dbReference type="InterPro" id="IPR038008">
    <property type="entry name" value="Jag_KH"/>
</dbReference>
<dbReference type="EMBL" id="VFOK01000001">
    <property type="protein sequence ID" value="TQL34793.1"/>
    <property type="molecule type" value="Genomic_DNA"/>
</dbReference>
<dbReference type="Pfam" id="PF01424">
    <property type="entry name" value="R3H"/>
    <property type="match status" value="1"/>
</dbReference>
<gene>
    <name evidence="3" type="ORF">FB554_2972</name>
</gene>
<evidence type="ECO:0000313" key="4">
    <source>
        <dbReference type="Proteomes" id="UP000318336"/>
    </source>
</evidence>
<evidence type="ECO:0000313" key="3">
    <source>
        <dbReference type="EMBL" id="TQL34793.1"/>
    </source>
</evidence>
<feature type="compositionally biased region" description="Basic and acidic residues" evidence="1">
    <location>
        <begin position="83"/>
        <end position="98"/>
    </location>
</feature>
<feature type="domain" description="R3H" evidence="2">
    <location>
        <begin position="183"/>
        <end position="247"/>
    </location>
</feature>
<dbReference type="InterPro" id="IPR015946">
    <property type="entry name" value="KH_dom-like_a/b"/>
</dbReference>
<keyword evidence="4" id="KW-1185">Reference proteome</keyword>
<sequence>MTQQNDASTETEPQEVPQPAEATDAPEAAEPRESAAPTEPVESIASSDAAAGDEADESSAADEDDQTGDDQTGDDQTAAAASERGEGGPSSRKEHLEREGEVAADFLETLLDIADLDGDLDVDIEGDRAAVAIVDSDEGRVPRRLVGQGGAVLEALQELTRLAVQAETGERSRLMLDVAGHRAQRRADLVESARVVIDEVKETGERRSLEPMSAFERKVVHDAVLAAGLTSESEGAEPRRYVVVLPA</sequence>
<protein>
    <submittedName>
        <fullName evidence="3">SpoIIIJ-associated protein</fullName>
    </submittedName>
</protein>
<dbReference type="InterPro" id="IPR036867">
    <property type="entry name" value="R3H_dom_sf"/>
</dbReference>
<dbReference type="InterPro" id="IPR039247">
    <property type="entry name" value="KhpB"/>
</dbReference>